<dbReference type="Proteomes" id="UP000288758">
    <property type="component" value="Chromosome"/>
</dbReference>
<dbReference type="RefSeq" id="WP_128795742.1">
    <property type="nucleotide sequence ID" value="NZ_CP034669.1"/>
</dbReference>
<sequence>MRTAQPAVISRDVGLQGKGFRLQKIRAAKFIIGSLSNTHAVQAYAAVEYKEDVYCVTATEHATATDLEQDKNYDQSSTFTLASSEFLKAMVNFIDCWVEMDQSIKVSFGFYSNCEAGKEINAGRVKDLQIKLPKQPMLELLQKRAYQEPHFLPAAKKLIVAEYADQYQSKTIKGNLPVVEIWDDQTWTTFFDRINILLGREDDEQAEKSALAQIQSSPYFTSRHVGKEELILSHVIDLFDKKQRAADTVERFVHRSEVELTFVKAAAGEIRRSDPTWEQWEKLAPADGRNLQGKIQAAHPGASKHLIDSLARKAAASLAELVANEHDKNLRALKFHAFDECTDLIPELVSTKFQSDSDIKQRIELLAQAAAKRIATRAKDYSYPMANDDSIRGIVLWLFDSCFLSFDSNTTT</sequence>
<protein>
    <submittedName>
        <fullName evidence="1">Uncharacterized protein</fullName>
    </submittedName>
</protein>
<proteinExistence type="predicted"/>
<organism evidence="1 2">
    <name type="scientific">Corallococcus coralloides</name>
    <name type="common">Myxococcus coralloides</name>
    <dbReference type="NCBI Taxonomy" id="184914"/>
    <lineage>
        <taxon>Bacteria</taxon>
        <taxon>Pseudomonadati</taxon>
        <taxon>Myxococcota</taxon>
        <taxon>Myxococcia</taxon>
        <taxon>Myxococcales</taxon>
        <taxon>Cystobacterineae</taxon>
        <taxon>Myxococcaceae</taxon>
        <taxon>Corallococcus</taxon>
    </lineage>
</organism>
<reference evidence="1 2" key="1">
    <citation type="submission" date="2018-12" db="EMBL/GenBank/DDBJ databases">
        <title>Complete Genome Sequence of the Corallopyronin A producing Myxobacterium Corallococcus coralloides B035.</title>
        <authorList>
            <person name="Bouhired S.M."/>
            <person name="Rupp O."/>
            <person name="Blom J."/>
            <person name="Schaeberle T.F."/>
            <person name="Kehraus S."/>
            <person name="Schiefer A."/>
            <person name="Pfarr K."/>
            <person name="Goesmann A."/>
            <person name="Hoerauf A."/>
            <person name="Koenig G.M."/>
        </authorList>
    </citation>
    <scope>NUCLEOTIDE SEQUENCE [LARGE SCALE GENOMIC DNA]</scope>
    <source>
        <strain evidence="1 2">B035</strain>
    </source>
</reference>
<accession>A0A410RP73</accession>
<name>A0A410RP73_CORCK</name>
<evidence type="ECO:0000313" key="2">
    <source>
        <dbReference type="Proteomes" id="UP000288758"/>
    </source>
</evidence>
<evidence type="ECO:0000313" key="1">
    <source>
        <dbReference type="EMBL" id="QAT83631.1"/>
    </source>
</evidence>
<dbReference type="AlphaFoldDB" id="A0A410RP73"/>
<dbReference type="EMBL" id="CP034669">
    <property type="protein sequence ID" value="QAT83631.1"/>
    <property type="molecule type" value="Genomic_DNA"/>
</dbReference>
<gene>
    <name evidence="1" type="ORF">EJ065_2045</name>
</gene>